<proteinExistence type="predicted"/>
<accession>A0A0D2JB38</accession>
<evidence type="ECO:0000256" key="5">
    <source>
        <dbReference type="ARBA" id="ARBA00023242"/>
    </source>
</evidence>
<evidence type="ECO:0000256" key="6">
    <source>
        <dbReference type="SAM" id="MobiDB-lite"/>
    </source>
</evidence>
<dbReference type="RefSeq" id="XP_013273461.1">
    <property type="nucleotide sequence ID" value="XM_013418007.1"/>
</dbReference>
<feature type="region of interest" description="Disordered" evidence="6">
    <location>
        <begin position="154"/>
        <end position="189"/>
    </location>
</feature>
<dbReference type="InterPro" id="IPR021740">
    <property type="entry name" value="Velvet"/>
</dbReference>
<keyword evidence="5" id="KW-0539">Nucleus</keyword>
<reference evidence="8 9" key="1">
    <citation type="submission" date="2015-01" db="EMBL/GenBank/DDBJ databases">
        <title>The Genome Sequence of Rhinocladiella mackenzie CBS 650.93.</title>
        <authorList>
            <consortium name="The Broad Institute Genomics Platform"/>
            <person name="Cuomo C."/>
            <person name="de Hoog S."/>
            <person name="Gorbushina A."/>
            <person name="Stielow B."/>
            <person name="Teixiera M."/>
            <person name="Abouelleil A."/>
            <person name="Chapman S.B."/>
            <person name="Priest M."/>
            <person name="Young S.K."/>
            <person name="Wortman J."/>
            <person name="Nusbaum C."/>
            <person name="Birren B."/>
        </authorList>
    </citation>
    <scope>NUCLEOTIDE SEQUENCE [LARGE SCALE GENOMIC DNA]</scope>
    <source>
        <strain evidence="8 9">CBS 650.93</strain>
    </source>
</reference>
<dbReference type="GO" id="GO:0005634">
    <property type="term" value="C:nucleus"/>
    <property type="evidence" value="ECO:0007669"/>
    <property type="project" value="UniProtKB-SubCell"/>
</dbReference>
<evidence type="ECO:0000256" key="1">
    <source>
        <dbReference type="ARBA" id="ARBA00004123"/>
    </source>
</evidence>
<comment type="subcellular location">
    <subcellularLocation>
        <location evidence="1">Nucleus</location>
    </subcellularLocation>
</comment>
<evidence type="ECO:0000256" key="3">
    <source>
        <dbReference type="ARBA" id="ARBA00023015"/>
    </source>
</evidence>
<evidence type="ECO:0000313" key="9">
    <source>
        <dbReference type="Proteomes" id="UP000053617"/>
    </source>
</evidence>
<dbReference type="PANTHER" id="PTHR33572:SF18">
    <property type="entry name" value="SPORE DEVELOPMENT REGULATOR VOSA"/>
    <property type="match status" value="1"/>
</dbReference>
<feature type="region of interest" description="Disordered" evidence="6">
    <location>
        <begin position="327"/>
        <end position="360"/>
    </location>
</feature>
<dbReference type="PROSITE" id="PS51821">
    <property type="entry name" value="VELVET"/>
    <property type="match status" value="1"/>
</dbReference>
<keyword evidence="4" id="KW-0804">Transcription</keyword>
<dbReference type="EMBL" id="KN847477">
    <property type="protein sequence ID" value="KIX06325.1"/>
    <property type="molecule type" value="Genomic_DNA"/>
</dbReference>
<dbReference type="Pfam" id="PF11754">
    <property type="entry name" value="Velvet"/>
    <property type="match status" value="1"/>
</dbReference>
<dbReference type="AlphaFoldDB" id="A0A0D2JB38"/>
<dbReference type="GeneID" id="25292371"/>
<evidence type="ECO:0000313" key="8">
    <source>
        <dbReference type="EMBL" id="KIX06325.1"/>
    </source>
</evidence>
<dbReference type="OrthoDB" id="4161840at2759"/>
<feature type="domain" description="Velvet" evidence="7">
    <location>
        <begin position="1"/>
        <end position="157"/>
    </location>
</feature>
<dbReference type="STRING" id="1442369.A0A0D2JB38"/>
<organism evidence="8 9">
    <name type="scientific">Rhinocladiella mackenziei CBS 650.93</name>
    <dbReference type="NCBI Taxonomy" id="1442369"/>
    <lineage>
        <taxon>Eukaryota</taxon>
        <taxon>Fungi</taxon>
        <taxon>Dikarya</taxon>
        <taxon>Ascomycota</taxon>
        <taxon>Pezizomycotina</taxon>
        <taxon>Eurotiomycetes</taxon>
        <taxon>Chaetothyriomycetidae</taxon>
        <taxon>Chaetothyriales</taxon>
        <taxon>Herpotrichiellaceae</taxon>
        <taxon>Rhinocladiella</taxon>
    </lineage>
</organism>
<gene>
    <name evidence="8" type="ORF">Z518_04300</name>
</gene>
<dbReference type="Proteomes" id="UP000053617">
    <property type="component" value="Unassembled WGS sequence"/>
</dbReference>
<keyword evidence="3" id="KW-0805">Transcription regulation</keyword>
<dbReference type="GO" id="GO:0030435">
    <property type="term" value="P:sporulation resulting in formation of a cellular spore"/>
    <property type="evidence" value="ECO:0007669"/>
    <property type="project" value="UniProtKB-KW"/>
</dbReference>
<feature type="compositionally biased region" description="Polar residues" evidence="6">
    <location>
        <begin position="167"/>
        <end position="186"/>
    </location>
</feature>
<protein>
    <recommendedName>
        <fullName evidence="7">Velvet domain-containing protein</fullName>
    </recommendedName>
</protein>
<keyword evidence="2" id="KW-0749">Sporulation</keyword>
<dbReference type="InterPro" id="IPR038491">
    <property type="entry name" value="Velvet_dom_sf"/>
</dbReference>
<feature type="compositionally biased region" description="Acidic residues" evidence="6">
    <location>
        <begin position="349"/>
        <end position="360"/>
    </location>
</feature>
<dbReference type="InterPro" id="IPR037525">
    <property type="entry name" value="Velvet_dom"/>
</dbReference>
<evidence type="ECO:0000256" key="4">
    <source>
        <dbReference type="ARBA" id="ARBA00023163"/>
    </source>
</evidence>
<keyword evidence="9" id="KW-1185">Reference proteome</keyword>
<dbReference type="Gene3D" id="2.60.40.3960">
    <property type="entry name" value="Velvet domain"/>
    <property type="match status" value="1"/>
</dbReference>
<dbReference type="PANTHER" id="PTHR33572">
    <property type="entry name" value="SPORE DEVELOPMENT REGULATOR VOSA"/>
    <property type="match status" value="1"/>
</dbReference>
<evidence type="ECO:0000256" key="2">
    <source>
        <dbReference type="ARBA" id="ARBA00022969"/>
    </source>
</evidence>
<dbReference type="HOGENOM" id="CLU_769753_0_0_1"/>
<dbReference type="VEuPathDB" id="FungiDB:Z518_04300"/>
<name>A0A0D2JB38_9EURO</name>
<evidence type="ECO:0000259" key="7">
    <source>
        <dbReference type="PROSITE" id="PS51821"/>
    </source>
</evidence>
<sequence length="360" mass="40399">MASQFLRPQTKGAAKWPLDPPPVIEFVLHDNDTSRSYLHSPNWFCSVGIEPLSWEPPNHDAIAGSLTSSLHRVKLQDNKEYGFFVFGNLYATYPGIFRLRFTAFELRTSPDFVYAAKLTSVYSLPFEVRISKVPTPLRGSTLLSRKLSEAGVKLRLRKEPRRRRSQQTDWSADQRSQAVIPTSALSPPNGIMPPSLSNGQFTMPPGLNGGEILSHRLSYQRAGPLGMTYHPSINMSPPISPPSASIPTTDITAVDNNMFPAIQWQSVHYQQWSLYLQGPDYQHCSQYQDAGQYQQNGQSQHIGQFQQGGQCQQGSQYQALQRITPATAETNMWPENDRDLRAIGWTNPQEDEEECGENGS</sequence>
<feature type="compositionally biased region" description="Basic residues" evidence="6">
    <location>
        <begin position="154"/>
        <end position="165"/>
    </location>
</feature>